<dbReference type="Gene3D" id="1.20.120.550">
    <property type="entry name" value="Membrane associated eicosanoid/glutathione metabolism-like domain"/>
    <property type="match status" value="1"/>
</dbReference>
<evidence type="ECO:0000256" key="3">
    <source>
        <dbReference type="ARBA" id="ARBA00022989"/>
    </source>
</evidence>
<keyword evidence="3 5" id="KW-1133">Transmembrane helix</keyword>
<keyword evidence="4 5" id="KW-0472">Membrane</keyword>
<evidence type="ECO:0000256" key="1">
    <source>
        <dbReference type="ARBA" id="ARBA00004141"/>
    </source>
</evidence>
<feature type="transmembrane region" description="Helical" evidence="5">
    <location>
        <begin position="6"/>
        <end position="24"/>
    </location>
</feature>
<evidence type="ECO:0000256" key="2">
    <source>
        <dbReference type="ARBA" id="ARBA00022692"/>
    </source>
</evidence>
<dbReference type="InterPro" id="IPR050997">
    <property type="entry name" value="MAPEG"/>
</dbReference>
<dbReference type="Pfam" id="PF01124">
    <property type="entry name" value="MAPEG"/>
    <property type="match status" value="1"/>
</dbReference>
<evidence type="ECO:0000313" key="6">
    <source>
        <dbReference type="EMBL" id="MBC3885825.1"/>
    </source>
</evidence>
<dbReference type="RefSeq" id="WP_186863378.1">
    <property type="nucleotide sequence ID" value="NZ_JACOGC010000004.1"/>
</dbReference>
<dbReference type="Proteomes" id="UP000613113">
    <property type="component" value="Unassembled WGS sequence"/>
</dbReference>
<keyword evidence="7" id="KW-1185">Reference proteome</keyword>
<name>A0ABR6YPK0_9BURK</name>
<dbReference type="InterPro" id="IPR023352">
    <property type="entry name" value="MAPEG-like_dom_sf"/>
</dbReference>
<comment type="caution">
    <text evidence="6">The sequence shown here is derived from an EMBL/GenBank/DDBJ whole genome shotgun (WGS) entry which is preliminary data.</text>
</comment>
<comment type="subcellular location">
    <subcellularLocation>
        <location evidence="1">Membrane</location>
        <topology evidence="1">Multi-pass membrane protein</topology>
    </subcellularLocation>
</comment>
<evidence type="ECO:0000313" key="7">
    <source>
        <dbReference type="Proteomes" id="UP000613113"/>
    </source>
</evidence>
<proteinExistence type="predicted"/>
<keyword evidence="2 5" id="KW-0812">Transmembrane</keyword>
<accession>A0ABR6YPK0</accession>
<sequence length="129" mass="14629">MPFFWTSWVSIAALLVYFWTAAEVGRARGRYQVKAPAVDGPPEFLRALRVQMNTLEQLVFFLPSLWLCAFWFSDRWAALTGTVWLASRIWYALAYFRDPAKRAPGFVLSVTSVFILLLLAVAGLSGLIH</sequence>
<dbReference type="InterPro" id="IPR001129">
    <property type="entry name" value="Membr-assoc_MAPEG"/>
</dbReference>
<organism evidence="6 7">
    <name type="scientific">Undibacterium griseum</name>
    <dbReference type="NCBI Taxonomy" id="2762295"/>
    <lineage>
        <taxon>Bacteria</taxon>
        <taxon>Pseudomonadati</taxon>
        <taxon>Pseudomonadota</taxon>
        <taxon>Betaproteobacteria</taxon>
        <taxon>Burkholderiales</taxon>
        <taxon>Oxalobacteraceae</taxon>
        <taxon>Undibacterium</taxon>
    </lineage>
</organism>
<reference evidence="6 7" key="1">
    <citation type="submission" date="2020-08" db="EMBL/GenBank/DDBJ databases">
        <title>Novel species isolated from subtropical streams in China.</title>
        <authorList>
            <person name="Lu H."/>
        </authorList>
    </citation>
    <scope>NUCLEOTIDE SEQUENCE [LARGE SCALE GENOMIC DNA]</scope>
    <source>
        <strain evidence="6 7">FT31W</strain>
    </source>
</reference>
<dbReference type="PANTHER" id="PTHR10250">
    <property type="entry name" value="MICROSOMAL GLUTATHIONE S-TRANSFERASE"/>
    <property type="match status" value="1"/>
</dbReference>
<dbReference type="PANTHER" id="PTHR10250:SF15">
    <property type="entry name" value="MICROSOMAL GLUTATHIONE S-TRANSFERASE-RELATED"/>
    <property type="match status" value="1"/>
</dbReference>
<feature type="transmembrane region" description="Helical" evidence="5">
    <location>
        <begin position="103"/>
        <end position="128"/>
    </location>
</feature>
<gene>
    <name evidence="6" type="ORF">H8K27_11840</name>
</gene>
<evidence type="ECO:0000256" key="4">
    <source>
        <dbReference type="ARBA" id="ARBA00023136"/>
    </source>
</evidence>
<dbReference type="SUPFAM" id="SSF161084">
    <property type="entry name" value="MAPEG domain-like"/>
    <property type="match status" value="1"/>
</dbReference>
<dbReference type="EMBL" id="JACOGC010000004">
    <property type="protein sequence ID" value="MBC3885825.1"/>
    <property type="molecule type" value="Genomic_DNA"/>
</dbReference>
<evidence type="ECO:0000256" key="5">
    <source>
        <dbReference type="SAM" id="Phobius"/>
    </source>
</evidence>
<protein>
    <submittedName>
        <fullName evidence="6">MAPEG family protein</fullName>
    </submittedName>
</protein>